<dbReference type="KEGG" id="vg:6470158"/>
<name>B5A678_9CAUD</name>
<dbReference type="RefSeq" id="YP_002014437.1">
    <property type="nucleotide sequence ID" value="NC_011055.1"/>
</dbReference>
<proteinExistence type="predicted"/>
<evidence type="ECO:0000313" key="2">
    <source>
        <dbReference type="Proteomes" id="UP000002723"/>
    </source>
</evidence>
<keyword evidence="2" id="KW-1185">Reference proteome</keyword>
<gene>
    <name evidence="1" type="ORF">Porky_118</name>
</gene>
<reference evidence="1 2" key="1">
    <citation type="submission" date="2008-06" db="EMBL/GenBank/DDBJ databases">
        <authorList>
            <person name="Donis-Keller H."/>
            <person name="Houtz J.M."/>
            <person name="Paladin E.C."/>
            <person name="Jacobs-Sera D."/>
            <person name="Hendrix R.W."/>
            <person name="Hatfull G.F."/>
        </authorList>
    </citation>
    <scope>NUCLEOTIDE SEQUENCE [LARGE SCALE GENOMIC DNA]</scope>
</reference>
<sequence>MGKHSADEVEKPITFMDMTLAKHGLGKPRLVRDNEDIRDKQLYATIRENRECRAQMIHSTQSLLTAGAWLWARGEKFDVKIHIPPAQSRP</sequence>
<evidence type="ECO:0000313" key="1">
    <source>
        <dbReference type="EMBL" id="ACF33933.1"/>
    </source>
</evidence>
<dbReference type="EMBL" id="EU816588">
    <property type="protein sequence ID" value="ACF33933.1"/>
    <property type="molecule type" value="Genomic_DNA"/>
</dbReference>
<protein>
    <submittedName>
        <fullName evidence="1">Uncharacterized protein</fullName>
    </submittedName>
</protein>
<dbReference type="Proteomes" id="UP000002723">
    <property type="component" value="Segment"/>
</dbReference>
<organism evidence="1 2">
    <name type="scientific">Mycobacterium phage Porky</name>
    <dbReference type="NCBI Taxonomy" id="2914015"/>
    <lineage>
        <taxon>Viruses</taxon>
        <taxon>Duplodnaviria</taxon>
        <taxon>Heunggongvirae</taxon>
        <taxon>Uroviricota</taxon>
        <taxon>Caudoviricetes</taxon>
        <taxon>Kostyavirus</taxon>
        <taxon>Kostyavirus porky</taxon>
    </lineage>
</organism>
<accession>B5A678</accession>
<dbReference type="GeneID" id="6470158"/>